<reference evidence="1" key="2">
    <citation type="submission" date="2023-06" db="EMBL/GenBank/DDBJ databases">
        <authorList>
            <person name="Swenson N.G."/>
            <person name="Wegrzyn J.L."/>
            <person name="Mcevoy S.L."/>
        </authorList>
    </citation>
    <scope>NUCLEOTIDE SEQUENCE</scope>
    <source>
        <strain evidence="1">NS2018</strain>
        <tissue evidence="1">Leaf</tissue>
    </source>
</reference>
<name>A0AA39W590_ACESA</name>
<comment type="caution">
    <text evidence="1">The sequence shown here is derived from an EMBL/GenBank/DDBJ whole genome shotgun (WGS) entry which is preliminary data.</text>
</comment>
<keyword evidence="2" id="KW-1185">Reference proteome</keyword>
<gene>
    <name evidence="1" type="ORF">LWI29_037979</name>
</gene>
<accession>A0AA39W590</accession>
<dbReference type="EMBL" id="JAUESC010000003">
    <property type="protein sequence ID" value="KAK0602893.1"/>
    <property type="molecule type" value="Genomic_DNA"/>
</dbReference>
<proteinExistence type="predicted"/>
<evidence type="ECO:0000313" key="1">
    <source>
        <dbReference type="EMBL" id="KAK0602893.1"/>
    </source>
</evidence>
<protein>
    <submittedName>
        <fullName evidence="1">Uncharacterized protein</fullName>
    </submittedName>
</protein>
<sequence>MELESLCRYWGRKSIRFRPRKQSLLPNQSLCNWVILSTGFVHILPEAFESLNSPCLSSRPWNGFPFTGFVTMVSTKMVDCFATSFYRRSHFNKALPFSYRDKVLFLDSTLERKFEATNFGEEDDDDEES</sequence>
<organism evidence="1 2">
    <name type="scientific">Acer saccharum</name>
    <name type="common">Sugar maple</name>
    <dbReference type="NCBI Taxonomy" id="4024"/>
    <lineage>
        <taxon>Eukaryota</taxon>
        <taxon>Viridiplantae</taxon>
        <taxon>Streptophyta</taxon>
        <taxon>Embryophyta</taxon>
        <taxon>Tracheophyta</taxon>
        <taxon>Spermatophyta</taxon>
        <taxon>Magnoliopsida</taxon>
        <taxon>eudicotyledons</taxon>
        <taxon>Gunneridae</taxon>
        <taxon>Pentapetalae</taxon>
        <taxon>rosids</taxon>
        <taxon>malvids</taxon>
        <taxon>Sapindales</taxon>
        <taxon>Sapindaceae</taxon>
        <taxon>Hippocastanoideae</taxon>
        <taxon>Acereae</taxon>
        <taxon>Acer</taxon>
    </lineage>
</organism>
<reference evidence="1" key="1">
    <citation type="journal article" date="2022" name="Plant J.">
        <title>Strategies of tolerance reflected in two North American maple genomes.</title>
        <authorList>
            <person name="McEvoy S.L."/>
            <person name="Sezen U.U."/>
            <person name="Trouern-Trend A."/>
            <person name="McMahon S.M."/>
            <person name="Schaberg P.G."/>
            <person name="Yang J."/>
            <person name="Wegrzyn J.L."/>
            <person name="Swenson N.G."/>
        </authorList>
    </citation>
    <scope>NUCLEOTIDE SEQUENCE</scope>
    <source>
        <strain evidence="1">NS2018</strain>
    </source>
</reference>
<evidence type="ECO:0000313" key="2">
    <source>
        <dbReference type="Proteomes" id="UP001168877"/>
    </source>
</evidence>
<dbReference type="AlphaFoldDB" id="A0AA39W590"/>
<dbReference type="Proteomes" id="UP001168877">
    <property type="component" value="Unassembled WGS sequence"/>
</dbReference>